<feature type="transmembrane region" description="Helical" evidence="2">
    <location>
        <begin position="136"/>
        <end position="152"/>
    </location>
</feature>
<organism evidence="4 5">
    <name type="scientific">Halapricum desulfuricans</name>
    <dbReference type="NCBI Taxonomy" id="2841257"/>
    <lineage>
        <taxon>Archaea</taxon>
        <taxon>Methanobacteriati</taxon>
        <taxon>Methanobacteriota</taxon>
        <taxon>Stenosarchaea group</taxon>
        <taxon>Halobacteria</taxon>
        <taxon>Halobacteriales</taxon>
        <taxon>Haloarculaceae</taxon>
        <taxon>Halapricum</taxon>
    </lineage>
</organism>
<dbReference type="Proteomes" id="UP000663292">
    <property type="component" value="Chromosome"/>
</dbReference>
<dbReference type="InterPro" id="IPR038765">
    <property type="entry name" value="Papain-like_cys_pep_sf"/>
</dbReference>
<feature type="transmembrane region" description="Helical" evidence="2">
    <location>
        <begin position="64"/>
        <end position="80"/>
    </location>
</feature>
<evidence type="ECO:0000256" key="2">
    <source>
        <dbReference type="SAM" id="Phobius"/>
    </source>
</evidence>
<dbReference type="EMBL" id="CP064791">
    <property type="protein sequence ID" value="QSG14096.1"/>
    <property type="molecule type" value="Genomic_DNA"/>
</dbReference>
<reference evidence="4 5" key="1">
    <citation type="submission" date="2020-11" db="EMBL/GenBank/DDBJ databases">
        <title>Carbohydrate-dependent, anaerobic sulfur respiration: A novel catabolism in halophilic archaea.</title>
        <authorList>
            <person name="Sorokin D.Y."/>
            <person name="Messina E."/>
            <person name="Smedile F."/>
            <person name="La Cono V."/>
            <person name="Hallsworth J.E."/>
            <person name="Yakimov M.M."/>
        </authorList>
    </citation>
    <scope>NUCLEOTIDE SEQUENCE [LARGE SCALE GENOMIC DNA]</scope>
    <source>
        <strain evidence="4 5">HSR-Est</strain>
    </source>
</reference>
<proteinExistence type="predicted"/>
<evidence type="ECO:0000313" key="5">
    <source>
        <dbReference type="Proteomes" id="UP000663292"/>
    </source>
</evidence>
<accession>A0A897NVE7</accession>
<dbReference type="Gene3D" id="3.10.620.30">
    <property type="match status" value="1"/>
</dbReference>
<gene>
    <name evidence="4" type="ORF">HSEST_0549</name>
</gene>
<keyword evidence="5" id="KW-1185">Reference proteome</keyword>
<evidence type="ECO:0000256" key="1">
    <source>
        <dbReference type="SAM" id="MobiDB-lite"/>
    </source>
</evidence>
<keyword evidence="4" id="KW-0378">Hydrolase</keyword>
<dbReference type="InterPro" id="IPR052901">
    <property type="entry name" value="Bact_TGase-like"/>
</dbReference>
<evidence type="ECO:0000313" key="4">
    <source>
        <dbReference type="EMBL" id="QSG14096.1"/>
    </source>
</evidence>
<dbReference type="Pfam" id="PF01841">
    <property type="entry name" value="Transglut_core"/>
    <property type="match status" value="1"/>
</dbReference>
<feature type="region of interest" description="Disordered" evidence="1">
    <location>
        <begin position="502"/>
        <end position="596"/>
    </location>
</feature>
<keyword evidence="4" id="KW-0645">Protease</keyword>
<dbReference type="AlphaFoldDB" id="A0A897NVE7"/>
<feature type="transmembrane region" description="Helical" evidence="2">
    <location>
        <begin position="40"/>
        <end position="58"/>
    </location>
</feature>
<keyword evidence="2" id="KW-0472">Membrane</keyword>
<sequence length="724" mass="77207">MPGRPSPIRIATLLAAGLVVVSTLTIVYRVMDVVGDPTNVLVVSGVAVGLATAGARLFDARQAAIVAGAGLAIGLTWYLVELPTEQAVAFVAHAEYILALLSGRSVLVIVDIERWMLAVVPAPVFLTWFLTLRRRYLAAAAVGGSVIGFFVLTGDAALPVATVGSVGVLALSSLGTLERAGGTLADAEITTVVLAVAVVASLTLSVVPQGTAKTYSPGQGFEGRVGVTDGTLEADLLATDGNMQISGDVELSGRARWTVESDRERYWRVGAYDLYTGDGWSRQSASTEVPTNRAVATETVRQRFTAESRIATAPAAWRPTEVAGVEIRETAFGGFAPSEPLEPGQSYVVESRVVDPSARRLQQAGDEYPAAVASRFLQLPASTPDRVEQTAAEVTAGIENPYNATVRVKQWLENAKGYSLSVDRPTGPVADAFLFEMTDGYCTYFATTMAVMLRTQGIPARLAVGYTPGERIGENTWRVRGYDSHAWVEVYFPDVGWVQFDPTPAQPRERAARERLAGSGGEDTDRDGTAGADTETSTGTSGAPAWLPDPDQSETGERASVTETPTPTPGDDSGPTFGDTGPVIEEGAFDGADGPGWERPLLGSVIGIGMIAGARRSGLSGRLYRAIWLRWQPRSDPVTDVERAYDRVETLYKQVHRPRRTGETPRQYFEAVGAGDRAMALCDRYEQARYAGDIDREAADQSVTLADAIVAEHRGLTVTSPDSV</sequence>
<keyword evidence="2" id="KW-1133">Transmembrane helix</keyword>
<feature type="transmembrane region" description="Helical" evidence="2">
    <location>
        <begin position="6"/>
        <end position="28"/>
    </location>
</feature>
<feature type="compositionally biased region" description="Basic and acidic residues" evidence="1">
    <location>
        <begin position="507"/>
        <end position="516"/>
    </location>
</feature>
<name>A0A897NVE7_9EURY</name>
<dbReference type="PANTHER" id="PTHR42736">
    <property type="entry name" value="PROTEIN-GLUTAMINE GAMMA-GLUTAMYLTRANSFERASE"/>
    <property type="match status" value="1"/>
</dbReference>
<dbReference type="PANTHER" id="PTHR42736:SF1">
    <property type="entry name" value="PROTEIN-GLUTAMINE GAMMA-GLUTAMYLTRANSFERASE"/>
    <property type="match status" value="1"/>
</dbReference>
<feature type="domain" description="Transglutaminase-like" evidence="3">
    <location>
        <begin position="434"/>
        <end position="504"/>
    </location>
</feature>
<protein>
    <submittedName>
        <fullName evidence="4">Transglutaminase-like cysteine protease</fullName>
    </submittedName>
</protein>
<dbReference type="GO" id="GO:0006508">
    <property type="term" value="P:proteolysis"/>
    <property type="evidence" value="ECO:0007669"/>
    <property type="project" value="UniProtKB-KW"/>
</dbReference>
<keyword evidence="2" id="KW-0812">Transmembrane</keyword>
<dbReference type="InterPro" id="IPR002931">
    <property type="entry name" value="Transglutaminase-like"/>
</dbReference>
<dbReference type="GO" id="GO:0008233">
    <property type="term" value="F:peptidase activity"/>
    <property type="evidence" value="ECO:0007669"/>
    <property type="project" value="UniProtKB-KW"/>
</dbReference>
<dbReference type="SUPFAM" id="SSF54001">
    <property type="entry name" value="Cysteine proteinases"/>
    <property type="match status" value="1"/>
</dbReference>
<evidence type="ECO:0000259" key="3">
    <source>
        <dbReference type="SMART" id="SM00460"/>
    </source>
</evidence>
<dbReference type="SMART" id="SM00460">
    <property type="entry name" value="TGc"/>
    <property type="match status" value="1"/>
</dbReference>
<feature type="transmembrane region" description="Helical" evidence="2">
    <location>
        <begin position="115"/>
        <end position="131"/>
    </location>
</feature>
<feature type="compositionally biased region" description="Low complexity" evidence="1">
    <location>
        <begin position="569"/>
        <end position="582"/>
    </location>
</feature>